<evidence type="ECO:0000256" key="1">
    <source>
        <dbReference type="SAM" id="Phobius"/>
    </source>
</evidence>
<evidence type="ECO:0000313" key="2">
    <source>
        <dbReference type="EMBL" id="NYS25204.1"/>
    </source>
</evidence>
<keyword evidence="3" id="KW-1185">Reference proteome</keyword>
<gene>
    <name evidence="2" type="ORF">HUK65_09390</name>
</gene>
<keyword evidence="1" id="KW-0812">Transmembrane</keyword>
<proteinExistence type="predicted"/>
<dbReference type="AlphaFoldDB" id="A0A7Z0KYC7"/>
<dbReference type="EMBL" id="JACBXS010000016">
    <property type="protein sequence ID" value="NYS25204.1"/>
    <property type="molecule type" value="Genomic_DNA"/>
</dbReference>
<name>A0A7Z0KYC7_9RHOB</name>
<organism evidence="2 3">
    <name type="scientific">Rhabdonatronobacter sediminivivens</name>
    <dbReference type="NCBI Taxonomy" id="2743469"/>
    <lineage>
        <taxon>Bacteria</taxon>
        <taxon>Pseudomonadati</taxon>
        <taxon>Pseudomonadota</taxon>
        <taxon>Alphaproteobacteria</taxon>
        <taxon>Rhodobacterales</taxon>
        <taxon>Paracoccaceae</taxon>
        <taxon>Rhabdonatronobacter</taxon>
    </lineage>
</organism>
<feature type="transmembrane region" description="Helical" evidence="1">
    <location>
        <begin position="6"/>
        <end position="24"/>
    </location>
</feature>
<sequence>MSVMSAIALFGIIWFLVLFIVLPIRLETQAETGEVEPGTPASAPSDAKIVQKFKIVTVVAVALWCVAAAVLISGLLTLESIDFFQEWRESY</sequence>
<protein>
    <submittedName>
        <fullName evidence="2">DUF1467 family protein</fullName>
    </submittedName>
</protein>
<keyword evidence="1" id="KW-0472">Membrane</keyword>
<dbReference type="Pfam" id="PF07330">
    <property type="entry name" value="DUF1467"/>
    <property type="match status" value="1"/>
</dbReference>
<keyword evidence="1" id="KW-1133">Transmembrane helix</keyword>
<dbReference type="Proteomes" id="UP000529417">
    <property type="component" value="Unassembled WGS sequence"/>
</dbReference>
<evidence type="ECO:0000313" key="3">
    <source>
        <dbReference type="Proteomes" id="UP000529417"/>
    </source>
</evidence>
<feature type="transmembrane region" description="Helical" evidence="1">
    <location>
        <begin position="55"/>
        <end position="78"/>
    </location>
</feature>
<comment type="caution">
    <text evidence="2">The sequence shown here is derived from an EMBL/GenBank/DDBJ whole genome shotgun (WGS) entry which is preliminary data.</text>
</comment>
<accession>A0A7Z0KYC7</accession>
<reference evidence="2 3" key="1">
    <citation type="journal article" date="2000" name="Arch. Microbiol.">
        <title>Rhodobaca bogoriensis gen. nov. and sp. nov., an alkaliphilic purple nonsulfur bacterium from African Rift Valley soda lakes.</title>
        <authorList>
            <person name="Milford A.D."/>
            <person name="Achenbach L.A."/>
            <person name="Jung D.O."/>
            <person name="Madigan M.T."/>
        </authorList>
    </citation>
    <scope>NUCLEOTIDE SEQUENCE [LARGE SCALE GENOMIC DNA]</scope>
    <source>
        <strain evidence="2 3">2376</strain>
    </source>
</reference>
<dbReference type="InterPro" id="IPR009935">
    <property type="entry name" value="DUF1467"/>
</dbReference>